<reference evidence="1" key="1">
    <citation type="submission" date="2021-05" db="EMBL/GenBank/DDBJ databases">
        <authorList>
            <person name="Scholz U."/>
            <person name="Mascher M."/>
            <person name="Fiebig A."/>
        </authorList>
    </citation>
    <scope>NUCLEOTIDE SEQUENCE [LARGE SCALE GENOMIC DNA]</scope>
</reference>
<organism evidence="1 2">
    <name type="scientific">Avena sativa</name>
    <name type="common">Oat</name>
    <dbReference type="NCBI Taxonomy" id="4498"/>
    <lineage>
        <taxon>Eukaryota</taxon>
        <taxon>Viridiplantae</taxon>
        <taxon>Streptophyta</taxon>
        <taxon>Embryophyta</taxon>
        <taxon>Tracheophyta</taxon>
        <taxon>Spermatophyta</taxon>
        <taxon>Magnoliopsida</taxon>
        <taxon>Liliopsida</taxon>
        <taxon>Poales</taxon>
        <taxon>Poaceae</taxon>
        <taxon>BOP clade</taxon>
        <taxon>Pooideae</taxon>
        <taxon>Poodae</taxon>
        <taxon>Poeae</taxon>
        <taxon>Poeae Chloroplast Group 1 (Aveneae type)</taxon>
        <taxon>Aveninae</taxon>
        <taxon>Avena</taxon>
    </lineage>
</organism>
<sequence>MAVSLAARGAWLCVLLAVVAAAAVPAAEALGMNWGTQATHPLAPKIVVQMLKDNGIKKVKLFDADQGTLNALAGTDIEVMVAIPNVLLDVMTDYDTARDWVRHNVSRYHFDGGVKIKYVAVGNEPFLASYNGTFDKVTFPALQNIQNALNDAGLSDVKATVPLNADVYNSPTDNPVPSAGRFRKDITDLMTQMVQFLANNSAPFTVNIYPYLSLYLSDDFPVDFAFFDEGAIAAPVLDNGVTYTNVFDANFDTLVSSLKAVGHGDLPIVIGEVGWPTDGDKHATAVYAQRFYNGLLSRLAAHKGTPLRPNQYMEVYLFGLLDEDVKSVAPGAFERHWGILRFDGQPKFPIDLTGQGQNTMLVPAKDVEYLPRTWCVYNSNAKDTSKLAENVNFACTFADCTALGYGSTCAGMDAIGNASYAFNAYFQVQNQRDEACDFQALAVPTQTDPSTATCNFTIQIAAASSTSAGHRRTGPGPLGAAALLALALLVQLLFMLQ</sequence>
<name>A0ACD5X862_AVESA</name>
<evidence type="ECO:0000313" key="1">
    <source>
        <dbReference type="EnsemblPlants" id="AVESA.00010b.r2.4DG0754900.1.CDS"/>
    </source>
</evidence>
<protein>
    <submittedName>
        <fullName evidence="1">Uncharacterized protein</fullName>
    </submittedName>
</protein>
<evidence type="ECO:0000313" key="2">
    <source>
        <dbReference type="Proteomes" id="UP001732700"/>
    </source>
</evidence>
<reference evidence="1" key="2">
    <citation type="submission" date="2025-09" db="UniProtKB">
        <authorList>
            <consortium name="EnsemblPlants"/>
        </authorList>
    </citation>
    <scope>IDENTIFICATION</scope>
</reference>
<proteinExistence type="predicted"/>
<keyword evidence="2" id="KW-1185">Reference proteome</keyword>
<dbReference type="Proteomes" id="UP001732700">
    <property type="component" value="Chromosome 4D"/>
</dbReference>
<dbReference type="EnsemblPlants" id="AVESA.00010b.r2.4DG0754900.1">
    <property type="protein sequence ID" value="AVESA.00010b.r2.4DG0754900.1.CDS"/>
    <property type="gene ID" value="AVESA.00010b.r2.4DG0754900"/>
</dbReference>
<accession>A0ACD5X862</accession>